<evidence type="ECO:0008006" key="4">
    <source>
        <dbReference type="Google" id="ProtNLM"/>
    </source>
</evidence>
<dbReference type="AlphaFoldDB" id="A0A656HL55"/>
<dbReference type="InterPro" id="IPR009929">
    <property type="entry name" value="T3SS_YscO"/>
</dbReference>
<keyword evidence="3" id="KW-1185">Reference proteome</keyword>
<accession>A0A656HL55</accession>
<reference evidence="3" key="1">
    <citation type="journal article" date="2011" name="Stand. Genomic Sci.">
        <title>Genome sequence of the filamentous, gliding Thiothrix nivea neotype strain (JP2(T)).</title>
        <authorList>
            <person name="Lapidus A."/>
            <person name="Nolan M."/>
            <person name="Lucas S."/>
            <person name="Glavina Del Rio T."/>
            <person name="Tice H."/>
            <person name="Cheng J.F."/>
            <person name="Tapia R."/>
            <person name="Han C."/>
            <person name="Goodwin L."/>
            <person name="Pitluck S."/>
            <person name="Liolios K."/>
            <person name="Pagani I."/>
            <person name="Ivanova N."/>
            <person name="Huntemann M."/>
            <person name="Mavromatis K."/>
            <person name="Mikhailova N."/>
            <person name="Pati A."/>
            <person name="Chen A."/>
            <person name="Palaniappan K."/>
            <person name="Land M."/>
            <person name="Brambilla E.M."/>
            <person name="Rohde M."/>
            <person name="Abt B."/>
            <person name="Verbarg S."/>
            <person name="Goker M."/>
            <person name="Bristow J."/>
            <person name="Eisen J.A."/>
            <person name="Markowitz V."/>
            <person name="Hugenholtz P."/>
            <person name="Kyrpides N.C."/>
            <person name="Klenk H.P."/>
            <person name="Woyke T."/>
        </authorList>
    </citation>
    <scope>NUCLEOTIDE SEQUENCE [LARGE SCALE GENOMIC DNA]</scope>
    <source>
        <strain evidence="3">ATCC 35100 / DSM 5205 / JP2</strain>
    </source>
</reference>
<dbReference type="OrthoDB" id="5625909at2"/>
<protein>
    <recommendedName>
        <fullName evidence="4">Type III secretion protein</fullName>
    </recommendedName>
</protein>
<dbReference type="EMBL" id="JH651384">
    <property type="protein sequence ID" value="EIJ35755.1"/>
    <property type="molecule type" value="Genomic_DNA"/>
</dbReference>
<evidence type="ECO:0000313" key="3">
    <source>
        <dbReference type="Proteomes" id="UP000005317"/>
    </source>
</evidence>
<feature type="coiled-coil region" evidence="1">
    <location>
        <begin position="70"/>
        <end position="125"/>
    </location>
</feature>
<evidence type="ECO:0000256" key="1">
    <source>
        <dbReference type="SAM" id="Coils"/>
    </source>
</evidence>
<dbReference type="RefSeq" id="WP_002709651.1">
    <property type="nucleotide sequence ID" value="NZ_JH651384.1"/>
</dbReference>
<organism evidence="2 3">
    <name type="scientific">Thiothrix nivea (strain ATCC 35100 / DSM 5205 / JP2)</name>
    <dbReference type="NCBI Taxonomy" id="870187"/>
    <lineage>
        <taxon>Bacteria</taxon>
        <taxon>Pseudomonadati</taxon>
        <taxon>Pseudomonadota</taxon>
        <taxon>Gammaproteobacteria</taxon>
        <taxon>Thiotrichales</taxon>
        <taxon>Thiotrichaceae</taxon>
        <taxon>Thiothrix</taxon>
    </lineage>
</organism>
<dbReference type="Pfam" id="PF07321">
    <property type="entry name" value="YscO"/>
    <property type="match status" value="1"/>
</dbReference>
<proteinExistence type="predicted"/>
<sequence length="140" mass="16676">MSLEQLKKIRARRMEQRFVELQEQRRILAEHELLTRQKQQELTDFAHWRLQHQEALFANLKNQPFAPQALFNYQKTLEDLRQQEERLQAELKEHFKGLETAETQVQLAQQQSSEANLKLEKLKEIIKLQGAKSSPEETVQ</sequence>
<dbReference type="Proteomes" id="UP000005317">
    <property type="component" value="Unassembled WGS sequence"/>
</dbReference>
<name>A0A656HL55_THINJ</name>
<dbReference type="InterPro" id="IPR053716">
    <property type="entry name" value="Flag_assembly_chemotaxis_eff"/>
</dbReference>
<dbReference type="Gene3D" id="1.10.287.1700">
    <property type="match status" value="1"/>
</dbReference>
<keyword evidence="1" id="KW-0175">Coiled coil</keyword>
<evidence type="ECO:0000313" key="2">
    <source>
        <dbReference type="EMBL" id="EIJ35755.1"/>
    </source>
</evidence>
<gene>
    <name evidence="2" type="ORF">Thini_3238</name>
</gene>